<dbReference type="InterPro" id="IPR053327">
    <property type="entry name" value="KIP"/>
</dbReference>
<name>A0A2G5D9W6_AQUCA</name>
<dbReference type="AlphaFoldDB" id="A0A2G5D9W6"/>
<dbReference type="InParanoid" id="A0A2G5D9W6"/>
<gene>
    <name evidence="2" type="ORF">AQUCO_02500179v1</name>
</gene>
<sequence>MAGDTQRQLLNLIRDFATEKSQGERRITSFKKRIEELRSALDLINTELDEAKFAKETAEQELKGYEVELAMNEATIQAQETRISLIQDEIWKVGSEVEALKIPLCLSSQ</sequence>
<feature type="coiled-coil region" evidence="1">
    <location>
        <begin position="27"/>
        <end position="75"/>
    </location>
</feature>
<organism evidence="2 3">
    <name type="scientific">Aquilegia coerulea</name>
    <name type="common">Rocky mountain columbine</name>
    <dbReference type="NCBI Taxonomy" id="218851"/>
    <lineage>
        <taxon>Eukaryota</taxon>
        <taxon>Viridiplantae</taxon>
        <taxon>Streptophyta</taxon>
        <taxon>Embryophyta</taxon>
        <taxon>Tracheophyta</taxon>
        <taxon>Spermatophyta</taxon>
        <taxon>Magnoliopsida</taxon>
        <taxon>Ranunculales</taxon>
        <taxon>Ranunculaceae</taxon>
        <taxon>Thalictroideae</taxon>
        <taxon>Aquilegia</taxon>
    </lineage>
</organism>
<keyword evidence="1" id="KW-0175">Coiled coil</keyword>
<evidence type="ECO:0000313" key="2">
    <source>
        <dbReference type="EMBL" id="PIA40306.1"/>
    </source>
</evidence>
<accession>A0A2G5D9W6</accession>
<dbReference type="PANTHER" id="PTHR36001:SF2">
    <property type="entry name" value="CTAGE FAMILY PROTEIN-RELATED"/>
    <property type="match status" value="1"/>
</dbReference>
<dbReference type="EMBL" id="KZ305042">
    <property type="protein sequence ID" value="PIA40306.1"/>
    <property type="molecule type" value="Genomic_DNA"/>
</dbReference>
<dbReference type="PANTHER" id="PTHR36001">
    <property type="entry name" value="CTAGE FAMILY PROTEIN-RELATED"/>
    <property type="match status" value="1"/>
</dbReference>
<evidence type="ECO:0000313" key="3">
    <source>
        <dbReference type="Proteomes" id="UP000230069"/>
    </source>
</evidence>
<keyword evidence="3" id="KW-1185">Reference proteome</keyword>
<evidence type="ECO:0000256" key="1">
    <source>
        <dbReference type="SAM" id="Coils"/>
    </source>
</evidence>
<dbReference type="Gene3D" id="1.10.287.510">
    <property type="entry name" value="Helix hairpin bin"/>
    <property type="match status" value="1"/>
</dbReference>
<proteinExistence type="predicted"/>
<reference evidence="2 3" key="1">
    <citation type="submission" date="2017-09" db="EMBL/GenBank/DDBJ databases">
        <title>WGS assembly of Aquilegia coerulea Goldsmith.</title>
        <authorList>
            <person name="Hodges S."/>
            <person name="Kramer E."/>
            <person name="Nordborg M."/>
            <person name="Tomkins J."/>
            <person name="Borevitz J."/>
            <person name="Derieg N."/>
            <person name="Yan J."/>
            <person name="Mihaltcheva S."/>
            <person name="Hayes R.D."/>
            <person name="Rokhsar D."/>
        </authorList>
    </citation>
    <scope>NUCLEOTIDE SEQUENCE [LARGE SCALE GENOMIC DNA]</scope>
    <source>
        <strain evidence="3">cv. Goldsmith</strain>
    </source>
</reference>
<dbReference type="Proteomes" id="UP000230069">
    <property type="component" value="Unassembled WGS sequence"/>
</dbReference>
<dbReference type="OrthoDB" id="763901at2759"/>
<dbReference type="SUPFAM" id="SSF57997">
    <property type="entry name" value="Tropomyosin"/>
    <property type="match status" value="1"/>
</dbReference>
<protein>
    <submittedName>
        <fullName evidence="2">Uncharacterized protein</fullName>
    </submittedName>
</protein>